<keyword evidence="3 5" id="KW-1133">Transmembrane helix</keyword>
<keyword evidence="8" id="KW-1185">Reference proteome</keyword>
<dbReference type="AlphaFoldDB" id="A0A136WEH9"/>
<keyword evidence="4 5" id="KW-0472">Membrane</keyword>
<reference evidence="7 8" key="1">
    <citation type="submission" date="2016-01" db="EMBL/GenBank/DDBJ databases">
        <title>Genome sequence of Clostridium neopropionicum X4, DSM-3847.</title>
        <authorList>
            <person name="Poehlein A."/>
            <person name="Beck M.H."/>
            <person name="Bengelsdorf F.R."/>
            <person name="Daniel R."/>
            <person name="Duerre P."/>
        </authorList>
    </citation>
    <scope>NUCLEOTIDE SEQUENCE [LARGE SCALE GENOMIC DNA]</scope>
    <source>
        <strain evidence="7 8">DSM-3847</strain>
    </source>
</reference>
<comment type="caution">
    <text evidence="7">The sequence shown here is derived from an EMBL/GenBank/DDBJ whole genome shotgun (WGS) entry which is preliminary data.</text>
</comment>
<organism evidence="7 8">
    <name type="scientific">Anaerotignum neopropionicum</name>
    <dbReference type="NCBI Taxonomy" id="36847"/>
    <lineage>
        <taxon>Bacteria</taxon>
        <taxon>Bacillati</taxon>
        <taxon>Bacillota</taxon>
        <taxon>Clostridia</taxon>
        <taxon>Lachnospirales</taxon>
        <taxon>Anaerotignaceae</taxon>
        <taxon>Anaerotignum</taxon>
    </lineage>
</organism>
<dbReference type="InterPro" id="IPR010432">
    <property type="entry name" value="RDD"/>
</dbReference>
<protein>
    <submittedName>
        <fullName evidence="7">RDD family protein</fullName>
    </submittedName>
</protein>
<evidence type="ECO:0000313" key="7">
    <source>
        <dbReference type="EMBL" id="KXL52904.1"/>
    </source>
</evidence>
<dbReference type="OrthoDB" id="9791488at2"/>
<evidence type="ECO:0000256" key="5">
    <source>
        <dbReference type="SAM" id="Phobius"/>
    </source>
</evidence>
<dbReference type="InterPro" id="IPR009061">
    <property type="entry name" value="DNA-bd_dom_put_sf"/>
</dbReference>
<evidence type="ECO:0000256" key="3">
    <source>
        <dbReference type="ARBA" id="ARBA00022989"/>
    </source>
</evidence>
<evidence type="ECO:0000256" key="4">
    <source>
        <dbReference type="ARBA" id="ARBA00023136"/>
    </source>
</evidence>
<evidence type="ECO:0000256" key="2">
    <source>
        <dbReference type="ARBA" id="ARBA00022692"/>
    </source>
</evidence>
<dbReference type="EMBL" id="LRVM01000004">
    <property type="protein sequence ID" value="KXL52904.1"/>
    <property type="molecule type" value="Genomic_DNA"/>
</dbReference>
<feature type="transmembrane region" description="Helical" evidence="5">
    <location>
        <begin position="173"/>
        <end position="194"/>
    </location>
</feature>
<evidence type="ECO:0000256" key="1">
    <source>
        <dbReference type="ARBA" id="ARBA00004141"/>
    </source>
</evidence>
<proteinExistence type="predicted"/>
<name>A0A136WEH9_9FIRM</name>
<evidence type="ECO:0000313" key="8">
    <source>
        <dbReference type="Proteomes" id="UP000070539"/>
    </source>
</evidence>
<feature type="transmembrane region" description="Helical" evidence="5">
    <location>
        <begin position="148"/>
        <end position="167"/>
    </location>
</feature>
<feature type="domain" description="RDD" evidence="6">
    <location>
        <begin position="137"/>
        <end position="296"/>
    </location>
</feature>
<comment type="subcellular location">
    <subcellularLocation>
        <location evidence="1">Membrane</location>
        <topology evidence="1">Multi-pass membrane protein</topology>
    </subcellularLocation>
</comment>
<dbReference type="STRING" id="36847.CLNEO_14450"/>
<feature type="transmembrane region" description="Helical" evidence="5">
    <location>
        <begin position="275"/>
        <end position="298"/>
    </location>
</feature>
<dbReference type="SUPFAM" id="SSF46955">
    <property type="entry name" value="Putative DNA-binding domain"/>
    <property type="match status" value="1"/>
</dbReference>
<dbReference type="GO" id="GO:0016020">
    <property type="term" value="C:membrane"/>
    <property type="evidence" value="ECO:0007669"/>
    <property type="project" value="UniProtKB-SubCell"/>
</dbReference>
<evidence type="ECO:0000259" key="6">
    <source>
        <dbReference type="Pfam" id="PF06271"/>
    </source>
</evidence>
<keyword evidence="2 5" id="KW-0812">Transmembrane</keyword>
<gene>
    <name evidence="7" type="ORF">CLNEO_14450</name>
</gene>
<dbReference type="Proteomes" id="UP000070539">
    <property type="component" value="Unassembled WGS sequence"/>
</dbReference>
<dbReference type="Pfam" id="PF06271">
    <property type="entry name" value="RDD"/>
    <property type="match status" value="1"/>
</dbReference>
<dbReference type="Gene3D" id="1.10.1660.10">
    <property type="match status" value="1"/>
</dbReference>
<dbReference type="RefSeq" id="WP_066086704.1">
    <property type="nucleotide sequence ID" value="NZ_LRVM01000004.1"/>
</dbReference>
<sequence>MTKEEMSAAYGVELETISRFRNNGLVTPKRMEDGSWVYCEADGEKLQRLMLLEKMGFSENNFVMLSAGDRTLKALLQRRFDGLEDGCLGKEICRQILEEGADLESFDAKKYLDQLGTSALDQIFSCKPEFQNQVYRPWRRYFARMTDVGIYNFIWDFFLGFILHVNLSHEGYLWQIIGAVITVALMLFIEPLLLNRFGTTFGKWVFGLRVEKAHGAHLTYAEGLKRTWVVVGKGTGYWIPIYNLVRLYKSYKVCKAEETQPWDGDISYTIKDTKWYRVAACIVLHGIFIFIAIIMMQFQQLPPNRGDITMEEFAQNYNYFCKYLDVNQGSYMDKNGQLVEKPSKATISIDLLDGEPPKLEYEIENGYLTGVSFVYEVENKEHFTEIENIEKSLIVLAFGCTDKEVGLFMNSGGLILKDVIYDDDVNFTVGDCRYYSNVQRVGYKGHSLLIPDEGAKTAYYKMEFSVTKEK</sequence>
<accession>A0A136WEH9</accession>